<dbReference type="OrthoDB" id="5319261at2759"/>
<reference evidence="3 4" key="1">
    <citation type="submission" date="2019-07" db="EMBL/GenBank/DDBJ databases">
        <title>De Novo Assembly of kiwifruit Actinidia rufa.</title>
        <authorList>
            <person name="Sugita-Konishi S."/>
            <person name="Sato K."/>
            <person name="Mori E."/>
            <person name="Abe Y."/>
            <person name="Kisaki G."/>
            <person name="Hamano K."/>
            <person name="Suezawa K."/>
            <person name="Otani M."/>
            <person name="Fukuda T."/>
            <person name="Manabe T."/>
            <person name="Gomi K."/>
            <person name="Tabuchi M."/>
            <person name="Akimitsu K."/>
            <person name="Kataoka I."/>
        </authorList>
    </citation>
    <scope>NUCLEOTIDE SEQUENCE [LARGE SCALE GENOMIC DNA]</scope>
    <source>
        <strain evidence="4">cv. Fuchu</strain>
    </source>
</reference>
<dbReference type="Gene3D" id="1.20.1280.50">
    <property type="match status" value="1"/>
</dbReference>
<proteinExistence type="predicted"/>
<dbReference type="EMBL" id="BJWL01000001">
    <property type="protein sequence ID" value="GFY80524.1"/>
    <property type="molecule type" value="Genomic_DNA"/>
</dbReference>
<gene>
    <name evidence="3" type="ORF">Acr_01g0003330</name>
</gene>
<dbReference type="InterPro" id="IPR017451">
    <property type="entry name" value="F-box-assoc_interact_dom"/>
</dbReference>
<dbReference type="CDD" id="cd22157">
    <property type="entry name" value="F-box_AtFBW1-like"/>
    <property type="match status" value="1"/>
</dbReference>
<dbReference type="Proteomes" id="UP000585474">
    <property type="component" value="Unassembled WGS sequence"/>
</dbReference>
<keyword evidence="4" id="KW-1185">Reference proteome</keyword>
<dbReference type="InterPro" id="IPR036047">
    <property type="entry name" value="F-box-like_dom_sf"/>
</dbReference>
<name>A0A7J0E223_9ERIC</name>
<dbReference type="SUPFAM" id="SSF81383">
    <property type="entry name" value="F-box domain"/>
    <property type="match status" value="1"/>
</dbReference>
<dbReference type="PANTHER" id="PTHR31111:SF136">
    <property type="entry name" value="F-BOX ASSOCIATED DOMAIN-CONTAINING PROTEIN"/>
    <property type="match status" value="1"/>
</dbReference>
<comment type="caution">
    <text evidence="3">The sequence shown here is derived from an EMBL/GenBank/DDBJ whole genome shotgun (WGS) entry which is preliminary data.</text>
</comment>
<evidence type="ECO:0000256" key="1">
    <source>
        <dbReference type="SAM" id="MobiDB-lite"/>
    </source>
</evidence>
<sequence>MPSSSLSRKSSSSLSPKASSEMVDSTFPPDLIFNILSRIPVKDLCKLKSVSKQWLSMITDSYFIHTHSIRSLQNPNLLLLRQYVNNDEKTQLKKTHVEVVSIGFDGNCNFEFKIDVNDAIDLLPSKWDLICFAGENGFYVCNPSTQEFVELPEASCCSSREVNAGMGYVSSRNEYVLIHLFDRSLHLDVDCDIGCEILRFTDGGCVNNCCWKMVDADCPYVVRGWGVLVENAFYWMIWDAYDHPGYDAILSFDLEKEDFVTVSPPEGCFDPSAAWSLVELRGLLCLIDSASRPSTMDIWVLKDYKKHEWVKEYSFNLNGYGIELRKFIIPLDQWDGEILMDIKQESLDFYNLEDKSFKRIDNLIAGGWTWLRLYTESFFSLGSR</sequence>
<dbReference type="PANTHER" id="PTHR31111">
    <property type="entry name" value="BNAA05G37150D PROTEIN-RELATED"/>
    <property type="match status" value="1"/>
</dbReference>
<dbReference type="NCBIfam" id="TIGR01640">
    <property type="entry name" value="F_box_assoc_1"/>
    <property type="match status" value="1"/>
</dbReference>
<dbReference type="InterPro" id="IPR001810">
    <property type="entry name" value="F-box_dom"/>
</dbReference>
<dbReference type="Pfam" id="PF00646">
    <property type="entry name" value="F-box"/>
    <property type="match status" value="1"/>
</dbReference>
<dbReference type="SMART" id="SM00256">
    <property type="entry name" value="FBOX"/>
    <property type="match status" value="1"/>
</dbReference>
<dbReference type="PROSITE" id="PS50181">
    <property type="entry name" value="FBOX"/>
    <property type="match status" value="1"/>
</dbReference>
<feature type="region of interest" description="Disordered" evidence="1">
    <location>
        <begin position="1"/>
        <end position="23"/>
    </location>
</feature>
<accession>A0A7J0E223</accession>
<dbReference type="Pfam" id="PF08268">
    <property type="entry name" value="FBA_3"/>
    <property type="match status" value="1"/>
</dbReference>
<organism evidence="3 4">
    <name type="scientific">Actinidia rufa</name>
    <dbReference type="NCBI Taxonomy" id="165716"/>
    <lineage>
        <taxon>Eukaryota</taxon>
        <taxon>Viridiplantae</taxon>
        <taxon>Streptophyta</taxon>
        <taxon>Embryophyta</taxon>
        <taxon>Tracheophyta</taxon>
        <taxon>Spermatophyta</taxon>
        <taxon>Magnoliopsida</taxon>
        <taxon>eudicotyledons</taxon>
        <taxon>Gunneridae</taxon>
        <taxon>Pentapetalae</taxon>
        <taxon>asterids</taxon>
        <taxon>Ericales</taxon>
        <taxon>Actinidiaceae</taxon>
        <taxon>Actinidia</taxon>
    </lineage>
</organism>
<feature type="compositionally biased region" description="Low complexity" evidence="1">
    <location>
        <begin position="1"/>
        <end position="20"/>
    </location>
</feature>
<evidence type="ECO:0000259" key="2">
    <source>
        <dbReference type="PROSITE" id="PS50181"/>
    </source>
</evidence>
<evidence type="ECO:0000313" key="3">
    <source>
        <dbReference type="EMBL" id="GFY80524.1"/>
    </source>
</evidence>
<evidence type="ECO:0000313" key="4">
    <source>
        <dbReference type="Proteomes" id="UP000585474"/>
    </source>
</evidence>
<dbReference type="InterPro" id="IPR013187">
    <property type="entry name" value="F-box-assoc_dom_typ3"/>
</dbReference>
<dbReference type="AlphaFoldDB" id="A0A7J0E223"/>
<protein>
    <recommendedName>
        <fullName evidence="2">F-box domain-containing protein</fullName>
    </recommendedName>
</protein>
<feature type="domain" description="F-box" evidence="2">
    <location>
        <begin position="21"/>
        <end position="72"/>
    </location>
</feature>